<proteinExistence type="predicted"/>
<sequence length="666" mass="77567">MSRVRSSPGSPFTFKPTPYRIYGINKASINLMSDEKYSTQSISETLSNEPPIEYIEAALPILEHYLLYQNPGLEEEMEGYAIIRSFANHPDDYIRAQTENVIQRRWAKAGIFEKITFPEESRFKTLRNNRPHYIPNTSDNAYSINENTLMGILLLVDNYSYEESVDTSIFTDQLLRFIGVDKDVERVLENLEKVYILTNRVMYEPLVKKEGDILFLTESAYLHLLPHLPVLKVLTWPEHIVSEEDARISNYIRNRIRTRFEEGINHWNRENYETLAINQQRINLYPSLEMLPWELEKQVQKGEGSIPLFLNNKLVLLRIDRDVDNTYGGFLRASYFQQVKGLENQTITDFWDNILRGKQTGNIEIRYRTTGEFISLSGNYISESLNKLRMGITDVEISKDSMNIEWDDVSNAKQGIFLRVSYANLQSKRYYRQDIEEDVTTIGPNIYSIEITSPDPKKTDNTYPKYLRNKIHANSLDTRHLYIDHLEGAVTLDYKKVEDAVILHFKGENWDKTITLPISINVLELFEEAISKFDTIFDYIDTNRKTIQNNKSSCHKMNLAEELAVRKASSSGIQADDPTIHRENLLHILGTQSLPTVNKIDTIMDSLGEKSVLAMKTYIAYLIYKKDEMLLLEEDPRKKIREIIEEFELRDIPQELLGYIEKLLYH</sequence>
<protein>
    <submittedName>
        <fullName evidence="1">Uncharacterized protein</fullName>
    </submittedName>
</protein>
<organism evidence="1 2">
    <name type="scientific">candidate division WWE3 bacterium CG10_big_fil_rev_8_21_14_0_10_32_10</name>
    <dbReference type="NCBI Taxonomy" id="1975090"/>
    <lineage>
        <taxon>Bacteria</taxon>
        <taxon>Katanobacteria</taxon>
    </lineage>
</organism>
<accession>A0A2H0RAT3</accession>
<dbReference type="EMBL" id="PCXU01000015">
    <property type="protein sequence ID" value="PIR43643.1"/>
    <property type="molecule type" value="Genomic_DNA"/>
</dbReference>
<dbReference type="AlphaFoldDB" id="A0A2H0RAT3"/>
<name>A0A2H0RAT3_UNCKA</name>
<reference evidence="1 2" key="1">
    <citation type="submission" date="2017-09" db="EMBL/GenBank/DDBJ databases">
        <title>Depth-based differentiation of microbial function through sediment-hosted aquifers and enrichment of novel symbionts in the deep terrestrial subsurface.</title>
        <authorList>
            <person name="Probst A.J."/>
            <person name="Ladd B."/>
            <person name="Jarett J.K."/>
            <person name="Geller-Mcgrath D.E."/>
            <person name="Sieber C.M."/>
            <person name="Emerson J.B."/>
            <person name="Anantharaman K."/>
            <person name="Thomas B.C."/>
            <person name="Malmstrom R."/>
            <person name="Stieglmeier M."/>
            <person name="Klingl A."/>
            <person name="Woyke T."/>
            <person name="Ryan C.M."/>
            <person name="Banfield J.F."/>
        </authorList>
    </citation>
    <scope>NUCLEOTIDE SEQUENCE [LARGE SCALE GENOMIC DNA]</scope>
    <source>
        <strain evidence="1">CG10_big_fil_rev_8_21_14_0_10_32_10</strain>
    </source>
</reference>
<comment type="caution">
    <text evidence="1">The sequence shown here is derived from an EMBL/GenBank/DDBJ whole genome shotgun (WGS) entry which is preliminary data.</text>
</comment>
<evidence type="ECO:0000313" key="2">
    <source>
        <dbReference type="Proteomes" id="UP000230214"/>
    </source>
</evidence>
<evidence type="ECO:0000313" key="1">
    <source>
        <dbReference type="EMBL" id="PIR43643.1"/>
    </source>
</evidence>
<gene>
    <name evidence="1" type="ORF">COV24_01660</name>
</gene>
<dbReference type="Proteomes" id="UP000230214">
    <property type="component" value="Unassembled WGS sequence"/>
</dbReference>